<proteinExistence type="predicted"/>
<protein>
    <recommendedName>
        <fullName evidence="2">arginine deiminase</fullName>
        <ecNumber evidence="2">3.5.3.6</ecNumber>
    </recommendedName>
</protein>
<evidence type="ECO:0000313" key="4">
    <source>
        <dbReference type="EMBL" id="ADX68670.1"/>
    </source>
</evidence>
<dbReference type="GO" id="GO:0016990">
    <property type="term" value="F:arginine deiminase activity"/>
    <property type="evidence" value="ECO:0007669"/>
    <property type="project" value="UniProtKB-EC"/>
</dbReference>
<dbReference type="Gene3D" id="3.75.10.10">
    <property type="entry name" value="L-arginine/glycine Amidinotransferase, Chain A"/>
    <property type="match status" value="1"/>
</dbReference>
<dbReference type="HOGENOM" id="CLU_057463_2_0_10"/>
<dbReference type="KEGG" id="wvi:Weevi_1994"/>
<dbReference type="EMBL" id="CP002455">
    <property type="protein sequence ID" value="ADX68670.1"/>
    <property type="molecule type" value="Genomic_DNA"/>
</dbReference>
<sequence length="307" mass="35783">MQLHVNNESDRLKTVVLGIANDMGKEPTLQEVFDAKSYESVLEKTYPKEKNLVNEIAEFEAVLKKHDVEVLRPKDLVGVNQVFARDIAFVIENKFFVSNIIPDRLPELEAIDFIEKNISADQYIKIPEDVYVEGGDVLLWNDYIFVGTYLGDDFKQYKTARTNMQAVEFLRNHFPNKKVVAFDLHKSDEDPYKGILHLDCTFQPVGKDKAIIYKDGFRKEDEYQYLVELFGEENLFHVTEEEMYWMTPNVFSISPTVVVSEKNFTRLNTHLQEKWGIEVEEINYREVSKMGGLLRCSTLPLYRIDEK</sequence>
<dbReference type="SUPFAM" id="SSF55909">
    <property type="entry name" value="Pentein"/>
    <property type="match status" value="1"/>
</dbReference>
<dbReference type="RefSeq" id="WP_013599058.1">
    <property type="nucleotide sequence ID" value="NC_015144.1"/>
</dbReference>
<keyword evidence="5" id="KW-1185">Reference proteome</keyword>
<dbReference type="GO" id="GO:0019546">
    <property type="term" value="P:L-arginine deiminase pathway"/>
    <property type="evidence" value="ECO:0007669"/>
    <property type="project" value="TreeGrafter"/>
</dbReference>
<comment type="pathway">
    <text evidence="1">Amino-acid degradation; L-arginine degradation via ADI pathway; carbamoyl phosphate from L-arginine: step 1/2.</text>
</comment>
<evidence type="ECO:0000256" key="3">
    <source>
        <dbReference type="ARBA" id="ARBA00049429"/>
    </source>
</evidence>
<evidence type="ECO:0000256" key="1">
    <source>
        <dbReference type="ARBA" id="ARBA00005213"/>
    </source>
</evidence>
<evidence type="ECO:0000256" key="2">
    <source>
        <dbReference type="ARBA" id="ARBA00012171"/>
    </source>
</evidence>
<dbReference type="PANTHER" id="PTHR47271">
    <property type="entry name" value="ARGININE DEIMINASE"/>
    <property type="match status" value="1"/>
</dbReference>
<comment type="catalytic activity">
    <reaction evidence="3">
        <text>L-arginine + H2O = L-citrulline + NH4(+)</text>
        <dbReference type="Rhea" id="RHEA:19597"/>
        <dbReference type="ChEBI" id="CHEBI:15377"/>
        <dbReference type="ChEBI" id="CHEBI:28938"/>
        <dbReference type="ChEBI" id="CHEBI:32682"/>
        <dbReference type="ChEBI" id="CHEBI:57743"/>
        <dbReference type="EC" id="3.5.3.6"/>
    </reaction>
</comment>
<dbReference type="eggNOG" id="COG1834">
    <property type="taxonomic scope" value="Bacteria"/>
</dbReference>
<dbReference type="Proteomes" id="UP000008641">
    <property type="component" value="Chromosome"/>
</dbReference>
<dbReference type="AlphaFoldDB" id="F0P1F6"/>
<organism evidence="4 5">
    <name type="scientific">Weeksella virosa (strain ATCC 43766 / DSM 16922 / JCM 21250 / CCUG 30538 / CDC 9751 / IAM 14551 / NBRC 16016 / NCTC 11634 / CL345/78)</name>
    <dbReference type="NCBI Taxonomy" id="865938"/>
    <lineage>
        <taxon>Bacteria</taxon>
        <taxon>Pseudomonadati</taxon>
        <taxon>Bacteroidota</taxon>
        <taxon>Flavobacteriia</taxon>
        <taxon>Flavobacteriales</taxon>
        <taxon>Weeksellaceae</taxon>
        <taxon>Weeksella</taxon>
    </lineage>
</organism>
<evidence type="ECO:0000313" key="5">
    <source>
        <dbReference type="Proteomes" id="UP000008641"/>
    </source>
</evidence>
<reference evidence="4 5" key="1">
    <citation type="journal article" date="2011" name="Stand. Genomic Sci.">
        <title>Complete genome sequence of Weeksella virosa type strain (9751).</title>
        <authorList>
            <person name="Lang E."/>
            <person name="Teshima H."/>
            <person name="Lucas S."/>
            <person name="Lapidus A."/>
            <person name="Hammon N."/>
            <person name="Deshpande S."/>
            <person name="Nolan M."/>
            <person name="Cheng J.F."/>
            <person name="Pitluck S."/>
            <person name="Liolios K."/>
            <person name="Pagani I."/>
            <person name="Mikhailova N."/>
            <person name="Ivanova N."/>
            <person name="Mavromatis K."/>
            <person name="Pati A."/>
            <person name="Tapia R."/>
            <person name="Han C."/>
            <person name="Goodwin L."/>
            <person name="Chen A."/>
            <person name="Palaniappan K."/>
            <person name="Land M."/>
            <person name="Hauser L."/>
            <person name="Chang Y.J."/>
            <person name="Jeffries C.D."/>
            <person name="Brambilla E.M."/>
            <person name="Kopitz M."/>
            <person name="Rohde M."/>
            <person name="Goker M."/>
            <person name="Tindall B.J."/>
            <person name="Detter J.C."/>
            <person name="Woyke T."/>
            <person name="Bristow J."/>
            <person name="Eisen J.A."/>
            <person name="Markowitz V."/>
            <person name="Hugenholtz P."/>
            <person name="Klenk H.P."/>
            <person name="Kyrpides N.C."/>
        </authorList>
    </citation>
    <scope>NUCLEOTIDE SEQUENCE [LARGE SCALE GENOMIC DNA]</scope>
    <source>
        <strain evidence="5">ATCC 43766 / DSM 16922 / JCM 21250 / NBRC 16016 / NCTC 11634 / CL345/78</strain>
    </source>
</reference>
<accession>F0P1F6</accession>
<dbReference type="STRING" id="865938.Weevi_1994"/>
<dbReference type="OrthoDB" id="9807502at2"/>
<dbReference type="PANTHER" id="PTHR47271:SF2">
    <property type="entry name" value="ARGININE DEIMINASE"/>
    <property type="match status" value="1"/>
</dbReference>
<dbReference type="EC" id="3.5.3.6" evidence="2"/>
<gene>
    <name evidence="4" type="ordered locus">Weevi_1994</name>
</gene>
<name>F0P1F6_WEEVC</name>
<reference evidence="5" key="2">
    <citation type="journal article" date="2011" name="Stand. Genomic Sci.">
        <title>Complete genome sequence of Weeksella virosa type strain (9751T).</title>
        <authorList>
            <person name="Lang E."/>
            <person name="Teshima H."/>
            <person name="Lucas S."/>
            <person name="Lapidus A."/>
            <person name="Hammon N."/>
            <person name="Deshpande S."/>
            <person name="Nolan M."/>
            <person name="Cheng J."/>
            <person name="Pitluck S."/>
            <person name="Liolios K."/>
            <person name="Pagani I."/>
            <person name="Mikhailova N."/>
            <person name="Ivanova N."/>
            <person name="Mavromatis K."/>
            <person name="Pati A."/>
            <person name="Tapia R."/>
            <person name="Han C."/>
            <person name="Goodwin L."/>
            <person name="Chen A."/>
            <person name="Palaniappan K."/>
            <person name="Land M."/>
            <person name="Hauser L."/>
            <person name="Chang Y."/>
            <person name="Jeffries C."/>
            <person name="Brambilla E."/>
            <person name="Kopitz M."/>
            <person name="Rohde M."/>
            <person name="Goker M."/>
            <person name="Tindall B."/>
            <person name="Detter J."/>
            <person name="Woyke T."/>
            <person name="Bristow J."/>
            <person name="Eisen J."/>
            <person name="Markowitz V."/>
            <person name="Hugenholtz P."/>
            <person name="Klenk H."/>
            <person name="Kyrpides N."/>
        </authorList>
    </citation>
    <scope>NUCLEOTIDE SEQUENCE [LARGE SCALE GENOMIC DNA]</scope>
    <source>
        <strain evidence="5">ATCC 43766 / DSM 16922 / JCM 21250 / NBRC 16016 / NCTC 11634 / CL345/78</strain>
    </source>
</reference>
<dbReference type="Pfam" id="PF19420">
    <property type="entry name" value="DDAH_eukar"/>
    <property type="match status" value="1"/>
</dbReference>